<dbReference type="InterPro" id="IPR001932">
    <property type="entry name" value="PPM-type_phosphatase-like_dom"/>
</dbReference>
<dbReference type="InterPro" id="IPR036457">
    <property type="entry name" value="PPM-type-like_dom_sf"/>
</dbReference>
<dbReference type="AlphaFoldDB" id="A0A840NTX8"/>
<evidence type="ECO:0000259" key="1">
    <source>
        <dbReference type="Pfam" id="PF13672"/>
    </source>
</evidence>
<evidence type="ECO:0000313" key="2">
    <source>
        <dbReference type="EMBL" id="MBB5071627.1"/>
    </source>
</evidence>
<organism evidence="2 3">
    <name type="scientific">Saccharopolyspora gloriosae</name>
    <dbReference type="NCBI Taxonomy" id="455344"/>
    <lineage>
        <taxon>Bacteria</taxon>
        <taxon>Bacillati</taxon>
        <taxon>Actinomycetota</taxon>
        <taxon>Actinomycetes</taxon>
        <taxon>Pseudonocardiales</taxon>
        <taxon>Pseudonocardiaceae</taxon>
        <taxon>Saccharopolyspora</taxon>
    </lineage>
</organism>
<keyword evidence="3" id="KW-1185">Reference proteome</keyword>
<evidence type="ECO:0000313" key="3">
    <source>
        <dbReference type="Proteomes" id="UP000580474"/>
    </source>
</evidence>
<comment type="caution">
    <text evidence="2">The sequence shown here is derived from an EMBL/GenBank/DDBJ whole genome shotgun (WGS) entry which is preliminary data.</text>
</comment>
<accession>A0A840NTX8</accession>
<dbReference type="Gene3D" id="3.60.40.10">
    <property type="entry name" value="PPM-type phosphatase domain"/>
    <property type="match status" value="1"/>
</dbReference>
<dbReference type="SUPFAM" id="SSF81606">
    <property type="entry name" value="PP2C-like"/>
    <property type="match status" value="1"/>
</dbReference>
<gene>
    <name evidence="2" type="ORF">BJ969_004715</name>
</gene>
<protein>
    <recommendedName>
        <fullName evidence="1">PPM-type phosphatase domain-containing protein</fullName>
    </recommendedName>
</protein>
<dbReference type="EMBL" id="JACHIV010000001">
    <property type="protein sequence ID" value="MBB5071627.1"/>
    <property type="molecule type" value="Genomic_DNA"/>
</dbReference>
<dbReference type="Pfam" id="PF13672">
    <property type="entry name" value="PP2C_2"/>
    <property type="match status" value="1"/>
</dbReference>
<dbReference type="Proteomes" id="UP000580474">
    <property type="component" value="Unassembled WGS sequence"/>
</dbReference>
<name>A0A840NTX8_9PSEU</name>
<reference evidence="2 3" key="1">
    <citation type="submission" date="2020-08" db="EMBL/GenBank/DDBJ databases">
        <title>Sequencing the genomes of 1000 actinobacteria strains.</title>
        <authorList>
            <person name="Klenk H.-P."/>
        </authorList>
    </citation>
    <scope>NUCLEOTIDE SEQUENCE [LARGE SCALE GENOMIC DNA]</scope>
    <source>
        <strain evidence="2 3">DSM 45582</strain>
    </source>
</reference>
<dbReference type="RefSeq" id="WP_221315923.1">
    <property type="nucleotide sequence ID" value="NZ_JACHIV010000001.1"/>
</dbReference>
<feature type="domain" description="PPM-type phosphatase" evidence="1">
    <location>
        <begin position="23"/>
        <end position="208"/>
    </location>
</feature>
<sequence length="264" mass="29027">MRIETAQLPDYADSDDKILTTENAVIVLDGASAFRPVPVPASLYAATLGEALQLRLRREPSADLRAVLSESIQATTDVLELTPGDSPSSTVAIVRRSGDQVDELVLGDSPIITAAGVFEDPRLDELELPERRAYRNRLASGAGYDEHHRAMLRELQDAQAERRNREGGYWIAEAAPTAAAHALVRSWNVHEAPWAVLATDGAFNTMTHIETDDWPRVAGMSSAELFAELERCQAWEAHVDPDGTDLPRSKRHDDKAIAAVRWDV</sequence>
<proteinExistence type="predicted"/>